<dbReference type="InterPro" id="IPR023151">
    <property type="entry name" value="PEP_util_CS"/>
</dbReference>
<dbReference type="Pfam" id="PF02896">
    <property type="entry name" value="PEP-utilizers_C"/>
    <property type="match status" value="1"/>
</dbReference>
<evidence type="ECO:0000259" key="4">
    <source>
        <dbReference type="Pfam" id="PF02896"/>
    </source>
</evidence>
<dbReference type="PROSITE" id="PS00742">
    <property type="entry name" value="PEP_ENZYMES_2"/>
    <property type="match status" value="1"/>
</dbReference>
<evidence type="ECO:0000256" key="2">
    <source>
        <dbReference type="ARBA" id="ARBA00022741"/>
    </source>
</evidence>
<keyword evidence="5" id="KW-0670">Pyruvate</keyword>
<sequence length="353" mass="39814">MINVAIPETAFEISYLPNSGVGLAREEFIIASKIGIHPNLILDFEKIKKRNFQFLLRPRAQDRGAISNFQTNPKSESSKYLKRTIKEVEKRTAGWEDKTQFYVDNLVYGIAKIGTAFYPRPVIVRFSDFKTNEYRTLLGGEAYEPKEENPMIGWRGASRYYDPGFKQAFKLECLAIKRARDEIGLKNVIPMVPFCRTVDEGIKTMEIMAETGLITKYIARKKNLKIKNITPIYVMCEIPSNVLLADEFLKAFDGMSIGSNDLTQLTLGLDRDSGVVNKVANENDASVKLLIAEVIKKCRNKKKYIGICGQAPSDYPDFAKFLVSKGIESISLNPDTVVKTTVAIAAEEKKKRK</sequence>
<evidence type="ECO:0000256" key="3">
    <source>
        <dbReference type="ARBA" id="ARBA00022840"/>
    </source>
</evidence>
<comment type="caution">
    <text evidence="5">The sequence shown here is derived from an EMBL/GenBank/DDBJ whole genome shotgun (WGS) entry which is preliminary data.</text>
</comment>
<dbReference type="SUPFAM" id="SSF51621">
    <property type="entry name" value="Phosphoenolpyruvate/pyruvate domain"/>
    <property type="match status" value="1"/>
</dbReference>
<dbReference type="GO" id="GO:0005524">
    <property type="term" value="F:ATP binding"/>
    <property type="evidence" value="ECO:0007669"/>
    <property type="project" value="UniProtKB-KW"/>
</dbReference>
<proteinExistence type="inferred from homology"/>
<dbReference type="InterPro" id="IPR015813">
    <property type="entry name" value="Pyrv/PenolPyrv_kinase-like_dom"/>
</dbReference>
<dbReference type="Gene3D" id="3.20.20.60">
    <property type="entry name" value="Phosphoenolpyruvate-binding domains"/>
    <property type="match status" value="1"/>
</dbReference>
<comment type="similarity">
    <text evidence="1">Belongs to the PEP-utilizing enzyme family.</text>
</comment>
<dbReference type="PANTHER" id="PTHR43030:SF1">
    <property type="entry name" value="PHOSPHOENOLPYRUVATE SYNTHASE"/>
    <property type="match status" value="1"/>
</dbReference>
<keyword evidence="5" id="KW-0418">Kinase</keyword>
<gene>
    <name evidence="5" type="ORF">COX15_00755</name>
</gene>
<reference evidence="5 6" key="1">
    <citation type="submission" date="2017-09" db="EMBL/GenBank/DDBJ databases">
        <title>Depth-based differentiation of microbial function through sediment-hosted aquifers and enrichment of novel symbionts in the deep terrestrial subsurface.</title>
        <authorList>
            <person name="Probst A.J."/>
            <person name="Ladd B."/>
            <person name="Jarett J.K."/>
            <person name="Geller-Mcgrath D.E."/>
            <person name="Sieber C.M."/>
            <person name="Emerson J.B."/>
            <person name="Anantharaman K."/>
            <person name="Thomas B.C."/>
            <person name="Malmstrom R."/>
            <person name="Stieglmeier M."/>
            <person name="Klingl A."/>
            <person name="Woyke T."/>
            <person name="Ryan C.M."/>
            <person name="Banfield J.F."/>
        </authorList>
    </citation>
    <scope>NUCLEOTIDE SEQUENCE [LARGE SCALE GENOMIC DNA]</scope>
    <source>
        <strain evidence="5">CG23_combo_of_CG06-09_8_20_14_all_42_19</strain>
    </source>
</reference>
<evidence type="ECO:0000313" key="5">
    <source>
        <dbReference type="EMBL" id="PIP46399.1"/>
    </source>
</evidence>
<dbReference type="InterPro" id="IPR040442">
    <property type="entry name" value="Pyrv_kinase-like_dom_sf"/>
</dbReference>
<keyword evidence="3" id="KW-0067">ATP-binding</keyword>
<feature type="domain" description="PEP-utilising enzyme C-terminal" evidence="4">
    <location>
        <begin position="1"/>
        <end position="346"/>
    </location>
</feature>
<dbReference type="InterPro" id="IPR000121">
    <property type="entry name" value="PEP_util_C"/>
</dbReference>
<dbReference type="GO" id="GO:0008986">
    <property type="term" value="F:pyruvate, water dikinase activity"/>
    <property type="evidence" value="ECO:0007669"/>
    <property type="project" value="InterPro"/>
</dbReference>
<dbReference type="PANTHER" id="PTHR43030">
    <property type="entry name" value="PHOSPHOENOLPYRUVATE SYNTHASE"/>
    <property type="match status" value="1"/>
</dbReference>
<dbReference type="AlphaFoldDB" id="A0A2H0ALW2"/>
<name>A0A2H0ALW2_9BACT</name>
<organism evidence="5 6">
    <name type="scientific">Candidatus Colwellbacteria bacterium CG23_combo_of_CG06-09_8_20_14_all_42_19</name>
    <dbReference type="NCBI Taxonomy" id="1974541"/>
    <lineage>
        <taxon>Bacteria</taxon>
        <taxon>Candidatus Colwelliibacteriota</taxon>
    </lineage>
</organism>
<dbReference type="Proteomes" id="UP000230007">
    <property type="component" value="Unassembled WGS sequence"/>
</dbReference>
<dbReference type="EMBL" id="PCSK01000015">
    <property type="protein sequence ID" value="PIP46399.1"/>
    <property type="molecule type" value="Genomic_DNA"/>
</dbReference>
<protein>
    <submittedName>
        <fullName evidence="5">Phosphoenolpyruvate synthase/pyruvate phosphate dikinase</fullName>
    </submittedName>
</protein>
<dbReference type="InterPro" id="IPR006319">
    <property type="entry name" value="PEP_synth"/>
</dbReference>
<evidence type="ECO:0000313" key="6">
    <source>
        <dbReference type="Proteomes" id="UP000230007"/>
    </source>
</evidence>
<keyword evidence="5" id="KW-0808">Transferase</keyword>
<evidence type="ECO:0000256" key="1">
    <source>
        <dbReference type="ARBA" id="ARBA00007837"/>
    </source>
</evidence>
<keyword evidence="2" id="KW-0547">Nucleotide-binding</keyword>
<accession>A0A2H0ALW2</accession>